<comment type="caution">
    <text evidence="2">The sequence shown here is derived from an EMBL/GenBank/DDBJ whole genome shotgun (WGS) entry which is preliminary data.</text>
</comment>
<evidence type="ECO:0000313" key="2">
    <source>
        <dbReference type="EMBL" id="GAG57687.1"/>
    </source>
</evidence>
<proteinExistence type="predicted"/>
<dbReference type="Pfam" id="PF00483">
    <property type="entry name" value="NTP_transferase"/>
    <property type="match status" value="1"/>
</dbReference>
<gene>
    <name evidence="2" type="ORF">S01H4_19611</name>
</gene>
<reference evidence="2" key="1">
    <citation type="journal article" date="2014" name="Front. Microbiol.">
        <title>High frequency of phylogenetically diverse reductive dehalogenase-homologous genes in deep subseafloor sedimentary metagenomes.</title>
        <authorList>
            <person name="Kawai M."/>
            <person name="Futagami T."/>
            <person name="Toyoda A."/>
            <person name="Takaki Y."/>
            <person name="Nishi S."/>
            <person name="Hori S."/>
            <person name="Arai W."/>
            <person name="Tsubouchi T."/>
            <person name="Morono Y."/>
            <person name="Uchiyama I."/>
            <person name="Ito T."/>
            <person name="Fujiyama A."/>
            <person name="Inagaki F."/>
            <person name="Takami H."/>
        </authorList>
    </citation>
    <scope>NUCLEOTIDE SEQUENCE</scope>
    <source>
        <strain evidence="2">Expedition CK06-06</strain>
    </source>
</reference>
<dbReference type="AlphaFoldDB" id="X0ZHS4"/>
<evidence type="ECO:0000259" key="1">
    <source>
        <dbReference type="Pfam" id="PF00483"/>
    </source>
</evidence>
<dbReference type="SUPFAM" id="SSF53448">
    <property type="entry name" value="Nucleotide-diphospho-sugar transferases"/>
    <property type="match status" value="1"/>
</dbReference>
<dbReference type="Gene3D" id="3.90.550.10">
    <property type="entry name" value="Spore Coat Polysaccharide Biosynthesis Protein SpsA, Chain A"/>
    <property type="match status" value="1"/>
</dbReference>
<dbReference type="InterPro" id="IPR029044">
    <property type="entry name" value="Nucleotide-diphossugar_trans"/>
</dbReference>
<name>X0ZHS4_9ZZZZ</name>
<dbReference type="PANTHER" id="PTHR42883">
    <property type="entry name" value="GLUCOSE-1-PHOSPHATE THYMIDYLTRANSFERASE"/>
    <property type="match status" value="1"/>
</dbReference>
<dbReference type="InterPro" id="IPR005835">
    <property type="entry name" value="NTP_transferase_dom"/>
</dbReference>
<organism evidence="2">
    <name type="scientific">marine sediment metagenome</name>
    <dbReference type="NCBI Taxonomy" id="412755"/>
    <lineage>
        <taxon>unclassified sequences</taxon>
        <taxon>metagenomes</taxon>
        <taxon>ecological metagenomes</taxon>
    </lineage>
</organism>
<feature type="non-terminal residue" evidence="2">
    <location>
        <position position="140"/>
    </location>
</feature>
<sequence length="140" mass="15723">MDALILLKHVDDPTKFGVATLDEKSNIVELVEKPKKPSSNLAIVGTYLFSSNIFKAIESIKPSWRGELEITDAIQEMINMGFKVKAETLNTWWLDTGKKDDILTANAKVLDEYTKQEIKGVVQESKIEGRVTIQENTKVV</sequence>
<protein>
    <recommendedName>
        <fullName evidence="1">Nucleotidyl transferase domain-containing protein</fullName>
    </recommendedName>
</protein>
<dbReference type="PANTHER" id="PTHR42883:SF2">
    <property type="entry name" value="THYMIDYLYLTRANSFERASE"/>
    <property type="match status" value="1"/>
</dbReference>
<feature type="domain" description="Nucleotidyl transferase" evidence="1">
    <location>
        <begin position="3"/>
        <end position="111"/>
    </location>
</feature>
<dbReference type="EMBL" id="BART01008757">
    <property type="protein sequence ID" value="GAG57687.1"/>
    <property type="molecule type" value="Genomic_DNA"/>
</dbReference>
<accession>X0ZHS4</accession>